<keyword evidence="6" id="KW-0347">Helicase</keyword>
<dbReference type="SMART" id="SM00491">
    <property type="entry name" value="HELICc2"/>
    <property type="match status" value="1"/>
</dbReference>
<dbReference type="PANTHER" id="PTHR11472:SF34">
    <property type="entry name" value="REGULATOR OF TELOMERE ELONGATION HELICASE 1"/>
    <property type="match status" value="1"/>
</dbReference>
<dbReference type="GO" id="GO:0016818">
    <property type="term" value="F:hydrolase activity, acting on acid anhydrides, in phosphorus-containing anhydrides"/>
    <property type="evidence" value="ECO:0007669"/>
    <property type="project" value="InterPro"/>
</dbReference>
<dbReference type="GO" id="GO:0051539">
    <property type="term" value="F:4 iron, 4 sulfur cluster binding"/>
    <property type="evidence" value="ECO:0007669"/>
    <property type="project" value="UniProtKB-KW"/>
</dbReference>
<keyword evidence="3" id="KW-0547">Nucleotide-binding</keyword>
<proteinExistence type="predicted"/>
<keyword evidence="5" id="KW-0378">Hydrolase</keyword>
<evidence type="ECO:0000259" key="13">
    <source>
        <dbReference type="PROSITE" id="PS51193"/>
    </source>
</evidence>
<keyword evidence="11" id="KW-0234">DNA repair</keyword>
<keyword evidence="15" id="KW-1185">Reference proteome</keyword>
<evidence type="ECO:0000313" key="14">
    <source>
        <dbReference type="EMBL" id="CAG7837477.1"/>
    </source>
</evidence>
<name>A0A8J2Q1Z6_9HEXA</name>
<evidence type="ECO:0000256" key="3">
    <source>
        <dbReference type="ARBA" id="ARBA00022741"/>
    </source>
</evidence>
<keyword evidence="10" id="KW-0238">DNA-binding</keyword>
<dbReference type="OrthoDB" id="19182at2759"/>
<dbReference type="InterPro" id="IPR045028">
    <property type="entry name" value="DinG/Rad3-like"/>
</dbReference>
<dbReference type="PANTHER" id="PTHR11472">
    <property type="entry name" value="DNA REPAIR DEAD HELICASE RAD3/XP-D SUBFAMILY MEMBER"/>
    <property type="match status" value="1"/>
</dbReference>
<reference evidence="14" key="1">
    <citation type="submission" date="2021-06" db="EMBL/GenBank/DDBJ databases">
        <authorList>
            <person name="Hodson N. C."/>
            <person name="Mongue J. A."/>
            <person name="Jaron S. K."/>
        </authorList>
    </citation>
    <scope>NUCLEOTIDE SEQUENCE</scope>
</reference>
<dbReference type="GO" id="GO:0005524">
    <property type="term" value="F:ATP binding"/>
    <property type="evidence" value="ECO:0007669"/>
    <property type="project" value="UniProtKB-KW"/>
</dbReference>
<keyword evidence="9" id="KW-0411">Iron-sulfur</keyword>
<evidence type="ECO:0000256" key="1">
    <source>
        <dbReference type="ARBA" id="ARBA00022485"/>
    </source>
</evidence>
<evidence type="ECO:0000256" key="5">
    <source>
        <dbReference type="ARBA" id="ARBA00022801"/>
    </source>
</evidence>
<dbReference type="GO" id="GO:0006281">
    <property type="term" value="P:DNA repair"/>
    <property type="evidence" value="ECO:0007669"/>
    <property type="project" value="UniProtKB-KW"/>
</dbReference>
<gene>
    <name evidence="14" type="ORF">AFUS01_LOCUS46585</name>
</gene>
<evidence type="ECO:0000256" key="12">
    <source>
        <dbReference type="ARBA" id="ARBA00023235"/>
    </source>
</evidence>
<keyword evidence="4" id="KW-0227">DNA damage</keyword>
<dbReference type="AlphaFoldDB" id="A0A8J2Q1Z6"/>
<evidence type="ECO:0000256" key="10">
    <source>
        <dbReference type="ARBA" id="ARBA00023125"/>
    </source>
</evidence>
<evidence type="ECO:0000256" key="8">
    <source>
        <dbReference type="ARBA" id="ARBA00023004"/>
    </source>
</evidence>
<evidence type="ECO:0000256" key="4">
    <source>
        <dbReference type="ARBA" id="ARBA00022763"/>
    </source>
</evidence>
<dbReference type="GO" id="GO:0003678">
    <property type="term" value="F:DNA helicase activity"/>
    <property type="evidence" value="ECO:0007669"/>
    <property type="project" value="InterPro"/>
</dbReference>
<keyword evidence="8" id="KW-0408">Iron</keyword>
<organism evidence="14 15">
    <name type="scientific">Allacma fusca</name>
    <dbReference type="NCBI Taxonomy" id="39272"/>
    <lineage>
        <taxon>Eukaryota</taxon>
        <taxon>Metazoa</taxon>
        <taxon>Ecdysozoa</taxon>
        <taxon>Arthropoda</taxon>
        <taxon>Hexapoda</taxon>
        <taxon>Collembola</taxon>
        <taxon>Symphypleona</taxon>
        <taxon>Sminthuridae</taxon>
        <taxon>Allacma</taxon>
    </lineage>
</organism>
<dbReference type="GO" id="GO:0046872">
    <property type="term" value="F:metal ion binding"/>
    <property type="evidence" value="ECO:0007669"/>
    <property type="project" value="UniProtKB-KW"/>
</dbReference>
<evidence type="ECO:0000256" key="7">
    <source>
        <dbReference type="ARBA" id="ARBA00022840"/>
    </source>
</evidence>
<dbReference type="EMBL" id="CAJVCH010571426">
    <property type="protein sequence ID" value="CAG7837477.1"/>
    <property type="molecule type" value="Genomic_DNA"/>
</dbReference>
<sequence>MKQQNVDDDLNNSLHLGTSYPIEEVEDFLVDIDEIKDSLKLTSSLNYQGVEIQFPYGKAYPCQEHLMEEIIQALIARENCLLESPAGTGKTATLLCSALAWQQHEKANLELECSPPKKSKTSVNQNGESSQVPLIFYATRTLKHIDQIVDQLKHSSYTDTPMAILTSMVNSCKNEFNDYQCEDADSDEHFCQYNPENLKWCQHLRGQKDQTWKISDLKDFCEKSNKNNHFQTCPYFELLDAVKNARIIFCTYSYLLKANMREALDLHLNNNIVIFDEGHNVENVCYQISSTPEDFLTYTNLTNFTSILESDLNSSTVSVSLEKKEPLRVVVETLKNFRNFLLALSCIFSEPVEIFFQDFLNWFASTGFGPSNLSKLRKSYNILNNCPYPIETNGRRGKVSREVLRFVGDLLGVLEFLWEGDTYSRNESEFKIFLTSALPEVNLQILCMNPGVAFQQMNVARSVIITSGTLSPMKSLSTQLGIPFHRQRSECHIVETSRLFAKLINKYDGRSNHPLELTFSYKENSMEWMSIQRQLGKIITDICRTVPKGVIVFVSPQTNVSKMIDTWKKNGCWKAIKENKKIKVERKGMTSTEVKELLDGYRESALNGGAILFAYMRGKFSETIDLKDVHSRALVTIGIPFLPKEDLFIENKIKYQDRRFNSNRESGLLDGNQWWTINALKALNQAIGRNIGHKYNWGAIFMLDCKWNEISKREMLPKWIRVTLRNSGEKDEAVPWKKMLPNLAEHVAQFEK</sequence>
<dbReference type="Proteomes" id="UP000708208">
    <property type="component" value="Unassembled WGS sequence"/>
</dbReference>
<evidence type="ECO:0000313" key="15">
    <source>
        <dbReference type="Proteomes" id="UP000708208"/>
    </source>
</evidence>
<evidence type="ECO:0000256" key="9">
    <source>
        <dbReference type="ARBA" id="ARBA00023014"/>
    </source>
</evidence>
<dbReference type="SMART" id="SM00488">
    <property type="entry name" value="DEXDc2"/>
    <property type="match status" value="1"/>
</dbReference>
<dbReference type="Pfam" id="PF13307">
    <property type="entry name" value="Helicase_C_2"/>
    <property type="match status" value="1"/>
</dbReference>
<protein>
    <recommendedName>
        <fullName evidence="13">Helicase ATP-binding domain-containing protein</fullName>
    </recommendedName>
</protein>
<feature type="domain" description="Helicase ATP-binding" evidence="13">
    <location>
        <begin position="49"/>
        <end position="328"/>
    </location>
</feature>
<keyword evidence="12" id="KW-0413">Isomerase</keyword>
<dbReference type="GO" id="GO:0003677">
    <property type="term" value="F:DNA binding"/>
    <property type="evidence" value="ECO:0007669"/>
    <property type="project" value="UniProtKB-KW"/>
</dbReference>
<keyword evidence="7" id="KW-0067">ATP-binding</keyword>
<dbReference type="InterPro" id="IPR010614">
    <property type="entry name" value="RAD3-like_helicase_DEAD"/>
</dbReference>
<keyword evidence="2" id="KW-0479">Metal-binding</keyword>
<dbReference type="Pfam" id="PF06733">
    <property type="entry name" value="DEAD_2"/>
    <property type="match status" value="1"/>
</dbReference>
<evidence type="ECO:0000256" key="6">
    <source>
        <dbReference type="ARBA" id="ARBA00022806"/>
    </source>
</evidence>
<dbReference type="InterPro" id="IPR006554">
    <property type="entry name" value="Helicase-like_DEXD_c2"/>
</dbReference>
<evidence type="ECO:0000256" key="11">
    <source>
        <dbReference type="ARBA" id="ARBA00023204"/>
    </source>
</evidence>
<evidence type="ECO:0000256" key="2">
    <source>
        <dbReference type="ARBA" id="ARBA00022723"/>
    </source>
</evidence>
<dbReference type="InterPro" id="IPR014013">
    <property type="entry name" value="Helic_SF1/SF2_ATP-bd_DinG/Rad3"/>
</dbReference>
<comment type="caution">
    <text evidence="14">The sequence shown here is derived from an EMBL/GenBank/DDBJ whole genome shotgun (WGS) entry which is preliminary data.</text>
</comment>
<dbReference type="InterPro" id="IPR006555">
    <property type="entry name" value="ATP-dep_Helicase_C"/>
</dbReference>
<dbReference type="PROSITE" id="PS51193">
    <property type="entry name" value="HELICASE_ATP_BIND_2"/>
    <property type="match status" value="1"/>
</dbReference>
<accession>A0A8J2Q1Z6</accession>
<keyword evidence="1" id="KW-0004">4Fe-4S</keyword>